<dbReference type="InterPro" id="IPR020583">
    <property type="entry name" value="Inositol_monoP_metal-BS"/>
</dbReference>
<dbReference type="PRINTS" id="PR00377">
    <property type="entry name" value="IMPHPHTASES"/>
</dbReference>
<evidence type="ECO:0000256" key="6">
    <source>
        <dbReference type="ARBA" id="ARBA00022842"/>
    </source>
</evidence>
<dbReference type="AlphaFoldDB" id="A0A381VD31"/>
<evidence type="ECO:0000256" key="4">
    <source>
        <dbReference type="ARBA" id="ARBA00022723"/>
    </source>
</evidence>
<protein>
    <recommendedName>
        <fullName evidence="3">inositol-phosphate phosphatase</fullName>
        <ecNumber evidence="3">3.1.3.25</ecNumber>
    </recommendedName>
</protein>
<dbReference type="GO" id="GO:0006020">
    <property type="term" value="P:inositol metabolic process"/>
    <property type="evidence" value="ECO:0007669"/>
    <property type="project" value="TreeGrafter"/>
</dbReference>
<dbReference type="PANTHER" id="PTHR20854:SF4">
    <property type="entry name" value="INOSITOL-1-MONOPHOSPHATASE-RELATED"/>
    <property type="match status" value="1"/>
</dbReference>
<dbReference type="PRINTS" id="PR01959">
    <property type="entry name" value="SBIMPHPHTASE"/>
</dbReference>
<accession>A0A381VD31</accession>
<dbReference type="InterPro" id="IPR033942">
    <property type="entry name" value="IMPase"/>
</dbReference>
<dbReference type="Gene3D" id="3.40.190.80">
    <property type="match status" value="1"/>
</dbReference>
<dbReference type="CDD" id="cd01639">
    <property type="entry name" value="IMPase"/>
    <property type="match status" value="1"/>
</dbReference>
<sequence>MINAAKEAGKLSKNLQKNRNKMEVKFKGPADLLCYADEQTEDCIKEFLFNAYPNFSYCGEEKGEIIGSNKNYLWLVDPIDGTTNFLSGLEYTITIALRYNNNTISGVVYNPIADEMFTVTKGGGAFLNNKRIKVSKTNDHRRYLIGTGIPTKNIKYSEKAYIRLENIRENIAGIRITGSAAYSLALVACGKLDGYFEGTVGLLDTAAGVLLVQEAGGIVSDFWGQGKEYFEKNVTYVSGNKSAHLYIVEKINNT</sequence>
<dbReference type="PANTHER" id="PTHR20854">
    <property type="entry name" value="INOSITOL MONOPHOSPHATASE"/>
    <property type="match status" value="1"/>
</dbReference>
<evidence type="ECO:0000256" key="5">
    <source>
        <dbReference type="ARBA" id="ARBA00022801"/>
    </source>
</evidence>
<dbReference type="GO" id="GO:0007165">
    <property type="term" value="P:signal transduction"/>
    <property type="evidence" value="ECO:0007669"/>
    <property type="project" value="TreeGrafter"/>
</dbReference>
<dbReference type="GO" id="GO:0046872">
    <property type="term" value="F:metal ion binding"/>
    <property type="evidence" value="ECO:0007669"/>
    <property type="project" value="UniProtKB-KW"/>
</dbReference>
<reference evidence="7" key="1">
    <citation type="submission" date="2018-05" db="EMBL/GenBank/DDBJ databases">
        <authorList>
            <person name="Lanie J.A."/>
            <person name="Ng W.-L."/>
            <person name="Kazmierczak K.M."/>
            <person name="Andrzejewski T.M."/>
            <person name="Davidsen T.M."/>
            <person name="Wayne K.J."/>
            <person name="Tettelin H."/>
            <person name="Glass J.I."/>
            <person name="Rusch D."/>
            <person name="Podicherti R."/>
            <person name="Tsui H.-C.T."/>
            <person name="Winkler M.E."/>
        </authorList>
    </citation>
    <scope>NUCLEOTIDE SEQUENCE</scope>
</reference>
<gene>
    <name evidence="7" type="ORF">METZ01_LOCUS90785</name>
</gene>
<dbReference type="PROSITE" id="PS00629">
    <property type="entry name" value="IMP_1"/>
    <property type="match status" value="1"/>
</dbReference>
<dbReference type="InterPro" id="IPR022337">
    <property type="entry name" value="Inositol_monophosphatase_SuhB"/>
</dbReference>
<name>A0A381VD31_9ZZZZ</name>
<evidence type="ECO:0000256" key="1">
    <source>
        <dbReference type="ARBA" id="ARBA00001033"/>
    </source>
</evidence>
<proteinExistence type="predicted"/>
<dbReference type="InterPro" id="IPR000760">
    <property type="entry name" value="Inositol_monophosphatase-like"/>
</dbReference>
<evidence type="ECO:0000256" key="3">
    <source>
        <dbReference type="ARBA" id="ARBA00013106"/>
    </source>
</evidence>
<evidence type="ECO:0000256" key="2">
    <source>
        <dbReference type="ARBA" id="ARBA00001946"/>
    </source>
</evidence>
<dbReference type="SUPFAM" id="SSF56655">
    <property type="entry name" value="Carbohydrate phosphatase"/>
    <property type="match status" value="1"/>
</dbReference>
<dbReference type="Gene3D" id="3.30.540.10">
    <property type="entry name" value="Fructose-1,6-Bisphosphatase, subunit A, domain 1"/>
    <property type="match status" value="1"/>
</dbReference>
<dbReference type="GO" id="GO:0008934">
    <property type="term" value="F:inositol monophosphate 1-phosphatase activity"/>
    <property type="evidence" value="ECO:0007669"/>
    <property type="project" value="InterPro"/>
</dbReference>
<keyword evidence="4" id="KW-0479">Metal-binding</keyword>
<dbReference type="EC" id="3.1.3.25" evidence="3"/>
<comment type="catalytic activity">
    <reaction evidence="1">
        <text>a myo-inositol phosphate + H2O = myo-inositol + phosphate</text>
        <dbReference type="Rhea" id="RHEA:24056"/>
        <dbReference type="ChEBI" id="CHEBI:15377"/>
        <dbReference type="ChEBI" id="CHEBI:17268"/>
        <dbReference type="ChEBI" id="CHEBI:43474"/>
        <dbReference type="ChEBI" id="CHEBI:84139"/>
        <dbReference type="EC" id="3.1.3.25"/>
    </reaction>
</comment>
<evidence type="ECO:0000313" key="7">
    <source>
        <dbReference type="EMBL" id="SVA37931.1"/>
    </source>
</evidence>
<dbReference type="EMBL" id="UINC01008427">
    <property type="protein sequence ID" value="SVA37931.1"/>
    <property type="molecule type" value="Genomic_DNA"/>
</dbReference>
<organism evidence="7">
    <name type="scientific">marine metagenome</name>
    <dbReference type="NCBI Taxonomy" id="408172"/>
    <lineage>
        <taxon>unclassified sequences</taxon>
        <taxon>metagenomes</taxon>
        <taxon>ecological metagenomes</taxon>
    </lineage>
</organism>
<keyword evidence="6" id="KW-0460">Magnesium</keyword>
<dbReference type="Pfam" id="PF00459">
    <property type="entry name" value="Inositol_P"/>
    <property type="match status" value="1"/>
</dbReference>
<comment type="cofactor">
    <cofactor evidence="2">
        <name>Mg(2+)</name>
        <dbReference type="ChEBI" id="CHEBI:18420"/>
    </cofactor>
</comment>
<keyword evidence="5" id="KW-0378">Hydrolase</keyword>